<organism evidence="6 7">
    <name type="scientific">Acuticoccus sediminis</name>
    <dbReference type="NCBI Taxonomy" id="2184697"/>
    <lineage>
        <taxon>Bacteria</taxon>
        <taxon>Pseudomonadati</taxon>
        <taxon>Pseudomonadota</taxon>
        <taxon>Alphaproteobacteria</taxon>
        <taxon>Hyphomicrobiales</taxon>
        <taxon>Amorphaceae</taxon>
        <taxon>Acuticoccus</taxon>
    </lineage>
</organism>
<gene>
    <name evidence="6" type="ORF">DLJ53_26405</name>
</gene>
<dbReference type="AlphaFoldDB" id="A0A8B2NQE3"/>
<comment type="subcellular location">
    <subcellularLocation>
        <location evidence="1">Cytoplasm</location>
    </subcellularLocation>
</comment>
<keyword evidence="3" id="KW-0808">Transferase</keyword>
<dbReference type="InterPro" id="IPR051321">
    <property type="entry name" value="PHA/PHB_synthase"/>
</dbReference>
<keyword evidence="2" id="KW-0963">Cytoplasm</keyword>
<name>A0A8B2NQE3_9HYPH</name>
<proteinExistence type="predicted"/>
<keyword evidence="4" id="KW-0012">Acyltransferase</keyword>
<dbReference type="GO" id="GO:0042619">
    <property type="term" value="P:poly-hydroxybutyrate biosynthetic process"/>
    <property type="evidence" value="ECO:0007669"/>
    <property type="project" value="InterPro"/>
</dbReference>
<evidence type="ECO:0000256" key="3">
    <source>
        <dbReference type="ARBA" id="ARBA00022679"/>
    </source>
</evidence>
<dbReference type="RefSeq" id="WP_111351029.1">
    <property type="nucleotide sequence ID" value="NZ_JAIWKD010000005.1"/>
</dbReference>
<dbReference type="PANTHER" id="PTHR36837:SF5">
    <property type="entry name" value="POLY-3-HYDROXYBUTYRATE SYNTHASE"/>
    <property type="match status" value="1"/>
</dbReference>
<keyword evidence="7" id="KW-1185">Reference proteome</keyword>
<dbReference type="PANTHER" id="PTHR36837">
    <property type="entry name" value="POLY(3-HYDROXYALKANOATE) POLYMERASE SUBUNIT PHAC"/>
    <property type="match status" value="1"/>
</dbReference>
<dbReference type="InterPro" id="IPR010963">
    <property type="entry name" value="PHA_synth_I"/>
</dbReference>
<dbReference type="NCBIfam" id="TIGR01838">
    <property type="entry name" value="PHA_synth_I"/>
    <property type="match status" value="1"/>
</dbReference>
<dbReference type="Gene3D" id="3.40.50.1820">
    <property type="entry name" value="alpha/beta hydrolase"/>
    <property type="match status" value="1"/>
</dbReference>
<dbReference type="GO" id="GO:0005737">
    <property type="term" value="C:cytoplasm"/>
    <property type="evidence" value="ECO:0007669"/>
    <property type="project" value="UniProtKB-SubCell"/>
</dbReference>
<evidence type="ECO:0000313" key="7">
    <source>
        <dbReference type="Proteomes" id="UP000249590"/>
    </source>
</evidence>
<accession>A0A8B2NQE3</accession>
<protein>
    <submittedName>
        <fullName evidence="6">Class I poly(R)-hydroxyalkanoic acid synthase</fullName>
    </submittedName>
</protein>
<dbReference type="InterPro" id="IPR010941">
    <property type="entry name" value="PhaC_N"/>
</dbReference>
<reference evidence="6 7" key="1">
    <citation type="submission" date="2018-05" db="EMBL/GenBank/DDBJ databases">
        <title>Acuticoccus sediminis sp. nov., isolated from deep-sea sediment of Indian Ocean.</title>
        <authorList>
            <person name="Liu X."/>
            <person name="Lai Q."/>
            <person name="Du Y."/>
            <person name="Sun F."/>
            <person name="Zhang X."/>
            <person name="Wang S."/>
            <person name="Shao Z."/>
        </authorList>
    </citation>
    <scope>NUCLEOTIDE SEQUENCE [LARGE SCALE GENOMIC DNA]</scope>
    <source>
        <strain evidence="6 7">PTG4-2</strain>
    </source>
</reference>
<dbReference type="EMBL" id="QHHQ01000007">
    <property type="protein sequence ID" value="RAH98245.1"/>
    <property type="molecule type" value="Genomic_DNA"/>
</dbReference>
<dbReference type="GO" id="GO:0016746">
    <property type="term" value="F:acyltransferase activity"/>
    <property type="evidence" value="ECO:0007669"/>
    <property type="project" value="UniProtKB-KW"/>
</dbReference>
<evidence type="ECO:0000256" key="2">
    <source>
        <dbReference type="ARBA" id="ARBA00022490"/>
    </source>
</evidence>
<evidence type="ECO:0000259" key="5">
    <source>
        <dbReference type="Pfam" id="PF07167"/>
    </source>
</evidence>
<dbReference type="OrthoDB" id="7208816at2"/>
<dbReference type="SUPFAM" id="SSF53474">
    <property type="entry name" value="alpha/beta-Hydrolases"/>
    <property type="match status" value="1"/>
</dbReference>
<evidence type="ECO:0000256" key="4">
    <source>
        <dbReference type="ARBA" id="ARBA00023315"/>
    </source>
</evidence>
<comment type="caution">
    <text evidence="6">The sequence shown here is derived from an EMBL/GenBank/DDBJ whole genome shotgun (WGS) entry which is preliminary data.</text>
</comment>
<feature type="domain" description="Poly-beta-hydroxybutyrate polymerase N-terminal" evidence="5">
    <location>
        <begin position="118"/>
        <end position="289"/>
    </location>
</feature>
<evidence type="ECO:0000256" key="1">
    <source>
        <dbReference type="ARBA" id="ARBA00004496"/>
    </source>
</evidence>
<dbReference type="Proteomes" id="UP000249590">
    <property type="component" value="Unassembled WGS sequence"/>
</dbReference>
<dbReference type="InterPro" id="IPR029058">
    <property type="entry name" value="AB_hydrolase_fold"/>
</dbReference>
<dbReference type="Pfam" id="PF07167">
    <property type="entry name" value="PhaC_N"/>
    <property type="match status" value="1"/>
</dbReference>
<sequence>MAVRDVSDTPRDPVLNYIVDNPEEFAKNLTVMLGHANEAIAAYVAPMHQGEIKNDRTDEIAEWIRTLSRVTHYWMADPARAFEAQARLAKDWTALYANAMRRMAGEDAEPVASPEPGDKRFTDKDWSAVQFFDFIKQGYLITTRWAQSLVDDTDDLDEHTRAKAAFYVKQLSAALSPSNFIFTNPELLRETASRSGENLALGMKMLAEDVARGKGELRLRQSDPNKFEVGVNVAVTPGDVIAENRVAQLIQYQAATKEVAKEPIFIVPPWINKFYILDLNSEKSMIRWLTQQGHTVFVLSWVNPDEALAHHDFVSYMREGILWGLDHVLKAAKTDKTDIVGYCVGGTLLAMTLAYMERMGDKRINTATFLTAQIDFTHAGDLKIFVDRDQLAALERKMDQKGYLEGSSMATAFNMLRANDLIWPYVVNNYIKGKDPFPFDLLFWNSDATRMPAANHKFYLRNFYLKNLFAKGELEVDGIKLSPANINVPVFNVATKEDHIAPALSVYTGNKLLGGEAKFVLTGSGHIAGIVNPPDKNKYQVWVDGDDSGTLERWMDTAREVKGSWWPLWDRWLTEHRSGETVPGRPPGGGVYNSIEAAPGRYVRMRY</sequence>
<evidence type="ECO:0000313" key="6">
    <source>
        <dbReference type="EMBL" id="RAH98245.1"/>
    </source>
</evidence>